<dbReference type="PATRIC" id="fig|883169.3.peg.1681"/>
<evidence type="ECO:0000259" key="6">
    <source>
        <dbReference type="Pfam" id="PF07687"/>
    </source>
</evidence>
<dbReference type="GO" id="GO:0004180">
    <property type="term" value="F:carboxypeptidase activity"/>
    <property type="evidence" value="ECO:0007669"/>
    <property type="project" value="UniProtKB-KW"/>
</dbReference>
<dbReference type="PANTHER" id="PTHR43808">
    <property type="entry name" value="ACETYLORNITHINE DEACETYLASE"/>
    <property type="match status" value="1"/>
</dbReference>
<dbReference type="HOGENOM" id="CLU_021802_11_2_11"/>
<keyword evidence="7" id="KW-0121">Carboxypeptidase</keyword>
<protein>
    <submittedName>
        <fullName evidence="7">Putative carboxypeptidase S-like 2</fullName>
    </submittedName>
</protein>
<dbReference type="Gene3D" id="3.30.70.360">
    <property type="match status" value="1"/>
</dbReference>
<proteinExistence type="inferred from homology"/>
<keyword evidence="3" id="KW-0479">Metal-binding</keyword>
<reference evidence="7 10" key="1">
    <citation type="journal article" date="2012" name="J. Bacteriol.">
        <title>Draft Genome Sequence of Turicella otitidis ATCC 51513, Isolated from Middle Ear Fluid from a Child with Otitis Media.</title>
        <authorList>
            <person name="Brinkrolf K."/>
            <person name="Schneider J."/>
            <person name="Knecht M."/>
            <person name="Ruckert C."/>
            <person name="Tauch A."/>
        </authorList>
    </citation>
    <scope>NUCLEOTIDE SEQUENCE [LARGE SCALE GENOMIC DNA]</scope>
    <source>
        <strain evidence="7 10">ATCC 51513</strain>
    </source>
</reference>
<organism evidence="7 10">
    <name type="scientific">Corynebacterium otitidis ATCC 51513</name>
    <dbReference type="NCBI Taxonomy" id="883169"/>
    <lineage>
        <taxon>Bacteria</taxon>
        <taxon>Bacillati</taxon>
        <taxon>Actinomycetota</taxon>
        <taxon>Actinomycetes</taxon>
        <taxon>Mycobacteriales</taxon>
        <taxon>Corynebacteriaceae</taxon>
        <taxon>Corynebacterium</taxon>
    </lineage>
</organism>
<comment type="similarity">
    <text evidence="2">Belongs to the peptidase M20A family.</text>
</comment>
<comment type="caution">
    <text evidence="7">The sequence shown here is derived from an EMBL/GenBank/DDBJ whole genome shotgun (WGS) entry which is preliminary data.</text>
</comment>
<feature type="domain" description="Peptidase M20 dimerisation" evidence="6">
    <location>
        <begin position="208"/>
        <end position="351"/>
    </location>
</feature>
<dbReference type="Gene3D" id="1.10.150.900">
    <property type="match status" value="1"/>
</dbReference>
<dbReference type="Pfam" id="PF01546">
    <property type="entry name" value="Peptidase_M20"/>
    <property type="match status" value="1"/>
</dbReference>
<evidence type="ECO:0000313" key="8">
    <source>
        <dbReference type="EMBL" id="EJZ81334.1"/>
    </source>
</evidence>
<dbReference type="PANTHER" id="PTHR43808:SF8">
    <property type="entry name" value="PEPTIDASE M20 DIMERISATION DOMAIN-CONTAINING PROTEIN"/>
    <property type="match status" value="1"/>
</dbReference>
<sequence>MEPMTTTDLSLYDDVLSLLTELIGNACVNDLTADSGEEYRNVETLEQFFSPVADEVEFQHFEPHPGRQSLAVTVPGREPEAAEPLTFLGHIDVVPVSEEQWTKKPFAAEIADGKLYGRGSVDMLFITATMAGVTRAVARLPKDQRPRGTLTFVALADEEARGGLGAKWLSENEPDAFSWKNALSETGGGHLPIAKLAGHDRDAVVINVGEKGAGQRRIHVSGDAGHGSTPRGKRSTVALLGEVARRIDAIEPKVTDNDYWQGFVRAFGFDEETERALLEGTDRDAYERFGPLAAYADAFSHLTIAQTVARAGGPINVLPSSGYLELDIRPLPGQTQDDIDEVLKAGLGDLADEVEIEHLITEPASESPAEGPLWDAIVETVHETFPDAEVVPVLATGGSDLRFARRLGGVGYGFALHGGGRTLAEVNGQLHSHDEHLYLEDLELTVGAYARLTARFLDTPPLA</sequence>
<dbReference type="InterPro" id="IPR011650">
    <property type="entry name" value="Peptidase_M20_dimer"/>
</dbReference>
<keyword evidence="7" id="KW-0645">Protease</keyword>
<dbReference type="RefSeq" id="WP_004601632.1">
    <property type="nucleotide sequence ID" value="NZ_HF541868.1"/>
</dbReference>
<dbReference type="Proteomes" id="UP000011016">
    <property type="component" value="Unassembled WGS sequence"/>
</dbReference>
<dbReference type="EMBL" id="CAJZ01000187">
    <property type="protein sequence ID" value="CCI84000.1"/>
    <property type="molecule type" value="Genomic_DNA"/>
</dbReference>
<name>I7KK00_9CORY</name>
<evidence type="ECO:0000313" key="7">
    <source>
        <dbReference type="EMBL" id="CCI84000.1"/>
    </source>
</evidence>
<evidence type="ECO:0000313" key="9">
    <source>
        <dbReference type="Proteomes" id="UP000006078"/>
    </source>
</evidence>
<dbReference type="STRING" id="29321.AAV33_03660"/>
<accession>I7KK00</accession>
<keyword evidence="4" id="KW-0378">Hydrolase</keyword>
<evidence type="ECO:0000256" key="5">
    <source>
        <dbReference type="ARBA" id="ARBA00022833"/>
    </source>
</evidence>
<evidence type="ECO:0000256" key="1">
    <source>
        <dbReference type="ARBA" id="ARBA00001947"/>
    </source>
</evidence>
<dbReference type="InterPro" id="IPR050072">
    <property type="entry name" value="Peptidase_M20A"/>
</dbReference>
<dbReference type="SUPFAM" id="SSF55031">
    <property type="entry name" value="Bacterial exopeptidase dimerisation domain"/>
    <property type="match status" value="1"/>
</dbReference>
<dbReference type="Proteomes" id="UP000006078">
    <property type="component" value="Unassembled WGS sequence"/>
</dbReference>
<dbReference type="eggNOG" id="COG0624">
    <property type="taxonomic scope" value="Bacteria"/>
</dbReference>
<reference evidence="8 9" key="2">
    <citation type="submission" date="2012-08" db="EMBL/GenBank/DDBJ databases">
        <title>The Genome Sequence of Turicella otitidis ATCC 51513.</title>
        <authorList>
            <consortium name="The Broad Institute Genome Sequencing Platform"/>
            <person name="Earl A."/>
            <person name="Ward D."/>
            <person name="Feldgarden M."/>
            <person name="Gevers D."/>
            <person name="Huys G."/>
            <person name="Walker B."/>
            <person name="Young S.K."/>
            <person name="Zeng Q."/>
            <person name="Gargeya S."/>
            <person name="Fitzgerald M."/>
            <person name="Haas B."/>
            <person name="Abouelleil A."/>
            <person name="Alvarado L."/>
            <person name="Arachchi H.M."/>
            <person name="Berlin A.M."/>
            <person name="Chapman S.B."/>
            <person name="Goldberg J."/>
            <person name="Griggs A."/>
            <person name="Gujja S."/>
            <person name="Hansen M."/>
            <person name="Howarth C."/>
            <person name="Imamovic A."/>
            <person name="Larimer J."/>
            <person name="McCowen C."/>
            <person name="Montmayeur A."/>
            <person name="Murphy C."/>
            <person name="Neiman D."/>
            <person name="Pearson M."/>
            <person name="Priest M."/>
            <person name="Roberts A."/>
            <person name="Saif S."/>
            <person name="Shea T."/>
            <person name="Sisk P."/>
            <person name="Sykes S."/>
            <person name="Wortman J."/>
            <person name="Nusbaum C."/>
            <person name="Birren B."/>
        </authorList>
    </citation>
    <scope>NUCLEOTIDE SEQUENCE [LARGE SCALE GENOMIC DNA]</scope>
    <source>
        <strain evidence="8 9">ATCC 51513</strain>
    </source>
</reference>
<evidence type="ECO:0000313" key="10">
    <source>
        <dbReference type="Proteomes" id="UP000011016"/>
    </source>
</evidence>
<comment type="cofactor">
    <cofactor evidence="1">
        <name>Zn(2+)</name>
        <dbReference type="ChEBI" id="CHEBI:29105"/>
    </cofactor>
</comment>
<dbReference type="AlphaFoldDB" id="I7KK00"/>
<dbReference type="InterPro" id="IPR036264">
    <property type="entry name" value="Bact_exopeptidase_dim_dom"/>
</dbReference>
<dbReference type="Pfam" id="PF07687">
    <property type="entry name" value="M20_dimer"/>
    <property type="match status" value="1"/>
</dbReference>
<gene>
    <name evidence="7" type="ORF">BN46_1278</name>
    <name evidence="8" type="ORF">HMPREF9719_01742</name>
</gene>
<evidence type="ECO:0000256" key="2">
    <source>
        <dbReference type="ARBA" id="ARBA00006247"/>
    </source>
</evidence>
<dbReference type="EMBL" id="AHAE01000082">
    <property type="protein sequence ID" value="EJZ81334.1"/>
    <property type="molecule type" value="Genomic_DNA"/>
</dbReference>
<dbReference type="InterPro" id="IPR002933">
    <property type="entry name" value="Peptidase_M20"/>
</dbReference>
<evidence type="ECO:0000256" key="3">
    <source>
        <dbReference type="ARBA" id="ARBA00022723"/>
    </source>
</evidence>
<evidence type="ECO:0000256" key="4">
    <source>
        <dbReference type="ARBA" id="ARBA00022801"/>
    </source>
</evidence>
<dbReference type="Gene3D" id="3.40.630.10">
    <property type="entry name" value="Zn peptidases"/>
    <property type="match status" value="1"/>
</dbReference>
<keyword evidence="9" id="KW-1185">Reference proteome</keyword>
<dbReference type="SUPFAM" id="SSF53187">
    <property type="entry name" value="Zn-dependent exopeptidases"/>
    <property type="match status" value="1"/>
</dbReference>
<keyword evidence="5" id="KW-0862">Zinc</keyword>
<dbReference type="GO" id="GO:0046872">
    <property type="term" value="F:metal ion binding"/>
    <property type="evidence" value="ECO:0007669"/>
    <property type="project" value="UniProtKB-KW"/>
</dbReference>
<dbReference type="OrthoDB" id="7055905at2"/>